<dbReference type="Gene3D" id="3.40.50.720">
    <property type="entry name" value="NAD(P)-binding Rossmann-like Domain"/>
    <property type="match status" value="1"/>
</dbReference>
<accession>A0A167UX37</accession>
<organism evidence="2 3">
    <name type="scientific">Athelia psychrophila</name>
    <dbReference type="NCBI Taxonomy" id="1759441"/>
    <lineage>
        <taxon>Eukaryota</taxon>
        <taxon>Fungi</taxon>
        <taxon>Dikarya</taxon>
        <taxon>Basidiomycota</taxon>
        <taxon>Agaricomycotina</taxon>
        <taxon>Agaricomycetes</taxon>
        <taxon>Agaricomycetidae</taxon>
        <taxon>Atheliales</taxon>
        <taxon>Atheliaceae</taxon>
        <taxon>Athelia</taxon>
    </lineage>
</organism>
<dbReference type="InterPro" id="IPR052184">
    <property type="entry name" value="SDR_enzymes"/>
</dbReference>
<feature type="region of interest" description="Disordered" evidence="1">
    <location>
        <begin position="117"/>
        <end position="138"/>
    </location>
</feature>
<name>A0A167UX37_9AGAM</name>
<dbReference type="OrthoDB" id="9876299at2759"/>
<evidence type="ECO:0000256" key="1">
    <source>
        <dbReference type="SAM" id="MobiDB-lite"/>
    </source>
</evidence>
<dbReference type="PANTHER" id="PTHR45458">
    <property type="entry name" value="SHORT-CHAIN DEHYDROGENASE/REDUCTASE SDR"/>
    <property type="match status" value="1"/>
</dbReference>
<evidence type="ECO:0008006" key="4">
    <source>
        <dbReference type="Google" id="ProtNLM"/>
    </source>
</evidence>
<dbReference type="InterPro" id="IPR036291">
    <property type="entry name" value="NAD(P)-bd_dom_sf"/>
</dbReference>
<dbReference type="GO" id="GO:0016616">
    <property type="term" value="F:oxidoreductase activity, acting on the CH-OH group of donors, NAD or NADP as acceptor"/>
    <property type="evidence" value="ECO:0007669"/>
    <property type="project" value="TreeGrafter"/>
</dbReference>
<dbReference type="Proteomes" id="UP000076532">
    <property type="component" value="Unassembled WGS sequence"/>
</dbReference>
<dbReference type="SUPFAM" id="SSF51735">
    <property type="entry name" value="NAD(P)-binding Rossmann-fold domains"/>
    <property type="match status" value="1"/>
</dbReference>
<proteinExistence type="predicted"/>
<dbReference type="AlphaFoldDB" id="A0A167UX37"/>
<evidence type="ECO:0000313" key="2">
    <source>
        <dbReference type="EMBL" id="KZP04396.1"/>
    </source>
</evidence>
<sequence>MSSYAITGAARGLGVDLWLQFEFVRQLSLKPENTVFALVRSLSTSQKLAALDAKNIHILQADITDVAALKIAAATMHKITGGSLDYLINNAAFIEATRNNNNLDGYPEGQEALLEKDLTESDPPRKLSPSAAVWATLT</sequence>
<evidence type="ECO:0000313" key="3">
    <source>
        <dbReference type="Proteomes" id="UP000076532"/>
    </source>
</evidence>
<dbReference type="InterPro" id="IPR002347">
    <property type="entry name" value="SDR_fam"/>
</dbReference>
<dbReference type="PANTHER" id="PTHR45458:SF1">
    <property type="entry name" value="SHORT CHAIN DEHYDROGENASE"/>
    <property type="match status" value="1"/>
</dbReference>
<dbReference type="Pfam" id="PF00106">
    <property type="entry name" value="adh_short"/>
    <property type="match status" value="1"/>
</dbReference>
<gene>
    <name evidence="2" type="ORF">FIBSPDRAFT_941025</name>
</gene>
<dbReference type="EMBL" id="KV417927">
    <property type="protein sequence ID" value="KZP04396.1"/>
    <property type="molecule type" value="Genomic_DNA"/>
</dbReference>
<reference evidence="2 3" key="1">
    <citation type="journal article" date="2016" name="Mol. Biol. Evol.">
        <title>Comparative Genomics of Early-Diverging Mushroom-Forming Fungi Provides Insights into the Origins of Lignocellulose Decay Capabilities.</title>
        <authorList>
            <person name="Nagy L.G."/>
            <person name="Riley R."/>
            <person name="Tritt A."/>
            <person name="Adam C."/>
            <person name="Daum C."/>
            <person name="Floudas D."/>
            <person name="Sun H."/>
            <person name="Yadav J.S."/>
            <person name="Pangilinan J."/>
            <person name="Larsson K.H."/>
            <person name="Matsuura K."/>
            <person name="Barry K."/>
            <person name="Labutti K."/>
            <person name="Kuo R."/>
            <person name="Ohm R.A."/>
            <person name="Bhattacharya S.S."/>
            <person name="Shirouzu T."/>
            <person name="Yoshinaga Y."/>
            <person name="Martin F.M."/>
            <person name="Grigoriev I.V."/>
            <person name="Hibbett D.S."/>
        </authorList>
    </citation>
    <scope>NUCLEOTIDE SEQUENCE [LARGE SCALE GENOMIC DNA]</scope>
    <source>
        <strain evidence="2 3">CBS 109695</strain>
    </source>
</reference>
<keyword evidence="3" id="KW-1185">Reference proteome</keyword>
<protein>
    <recommendedName>
        <fullName evidence="4">NAD(P)-binding protein</fullName>
    </recommendedName>
</protein>